<protein>
    <recommendedName>
        <fullName evidence="2">ASPIC/UnbV domain-containing protein</fullName>
    </recommendedName>
</protein>
<dbReference type="EMBL" id="UINC01001789">
    <property type="protein sequence ID" value="SUZ88821.1"/>
    <property type="molecule type" value="Genomic_DNA"/>
</dbReference>
<dbReference type="InterPro" id="IPR011519">
    <property type="entry name" value="UnbV_ASPIC"/>
</dbReference>
<feature type="non-terminal residue" evidence="3">
    <location>
        <position position="1050"/>
    </location>
</feature>
<feature type="domain" description="ASPIC/UnbV" evidence="2">
    <location>
        <begin position="481"/>
        <end position="547"/>
    </location>
</feature>
<dbReference type="Pfam" id="PF07593">
    <property type="entry name" value="UnbV_ASPIC"/>
    <property type="match status" value="1"/>
</dbReference>
<evidence type="ECO:0000313" key="3">
    <source>
        <dbReference type="EMBL" id="SUZ88821.1"/>
    </source>
</evidence>
<dbReference type="InterPro" id="IPR027039">
    <property type="entry name" value="Crtac1"/>
</dbReference>
<dbReference type="PANTHER" id="PTHR16026:SF0">
    <property type="entry name" value="CARTILAGE ACIDIC PROTEIN 1"/>
    <property type="match status" value="1"/>
</dbReference>
<evidence type="ECO:0000256" key="1">
    <source>
        <dbReference type="ARBA" id="ARBA00022729"/>
    </source>
</evidence>
<dbReference type="Pfam" id="PF13517">
    <property type="entry name" value="FG-GAP_3"/>
    <property type="match status" value="3"/>
</dbReference>
<name>A0A381RB28_9ZZZZ</name>
<dbReference type="AlphaFoldDB" id="A0A381RB28"/>
<dbReference type="InterPro" id="IPR013517">
    <property type="entry name" value="FG-GAP"/>
</dbReference>
<reference evidence="3" key="1">
    <citation type="submission" date="2018-05" db="EMBL/GenBank/DDBJ databases">
        <authorList>
            <person name="Lanie J.A."/>
            <person name="Ng W.-L."/>
            <person name="Kazmierczak K.M."/>
            <person name="Andrzejewski T.M."/>
            <person name="Davidsen T.M."/>
            <person name="Wayne K.J."/>
            <person name="Tettelin H."/>
            <person name="Glass J.I."/>
            <person name="Rusch D."/>
            <person name="Podicherti R."/>
            <person name="Tsui H.-C.T."/>
            <person name="Winkler M.E."/>
        </authorList>
    </citation>
    <scope>NUCLEOTIDE SEQUENCE</scope>
</reference>
<dbReference type="PANTHER" id="PTHR16026">
    <property type="entry name" value="CARTILAGE ACIDIC PROTEIN 1"/>
    <property type="match status" value="1"/>
</dbReference>
<feature type="non-terminal residue" evidence="3">
    <location>
        <position position="1"/>
    </location>
</feature>
<proteinExistence type="predicted"/>
<organism evidence="3">
    <name type="scientific">marine metagenome</name>
    <dbReference type="NCBI Taxonomy" id="408172"/>
    <lineage>
        <taxon>unclassified sequences</taxon>
        <taxon>metagenomes</taxon>
        <taxon>ecological metagenomes</taxon>
    </lineage>
</organism>
<dbReference type="InterPro" id="IPR028994">
    <property type="entry name" value="Integrin_alpha_N"/>
</dbReference>
<accession>A0A381RB28</accession>
<dbReference type="SUPFAM" id="SSF69318">
    <property type="entry name" value="Integrin alpha N-terminal domain"/>
    <property type="match status" value="3"/>
</dbReference>
<dbReference type="Gene3D" id="2.130.10.130">
    <property type="entry name" value="Integrin alpha, N-terminal"/>
    <property type="match status" value="4"/>
</dbReference>
<sequence>ENEEFNIIEYLYFYNGGGVAAGDINNDGLIDLYFSSNQNSNKLYLNRGNLLFEDITAKSGVESMGEWKTGVNLVDINNDGFLDIYLTRLGGYKKIEGKNELYINNGDLTFSEKASEFGLDFEGFSTHSAFFDFDKDGDLDMYLLNHSVHTERSYGSYKLRFERNDKSGDKLFRNDYQDGKYFFNDVSENAGILGSNIGYGLGIGISDINRDGCVDIYVSNDFRENDYLYINNCDGTFTEKLEQYMNHTSRFSMGNDISDINNDQYPDIFVLDMLPEDEKVLKNSAGEDSYEIFKLKLNYGFNKQFSRNTVQLNNGNNSFSEIGQLLNIHATDWSWSTLVEDFDLDGNNDVFITNGIVKRPNDMDYINFISNENVKGGLVQNPSLENSDLTNQMPDGKVSNYAFKNHSNLIFENVSKDWGIDYKGYSNGSTYADLDNDGDNDLIVNNINDVSHVYQNMTMENLSDINYVKMNFHGEEKNLKGIGASISIWLKDKMLYKENYLNKGFMSSKSSGLIFGLGRNKIIDSLKIDWPSGKSEILYSISSNQNINFFEKNATKSFQIKANKNYIFHDNTDNVEIDYSHIENNFNDFNREGLIPYMISKEGPAMSVADINKDGISDLFIGSSSFQKSKLFIGLQTGGYKYSEQLEIESDSISEDVSAVFFDADNDEDYDLYVVSAGNEFPLKYQSTKDRLYILNENGKYIKSKKLPEIYQNGSVVKNYDYDYDGDEDLFIGGRVVPGKYGISPESYFLINDGKGEFSIDKNNSFNNLGMITDAVWTDINNDNYTDLVLCGDWNNIKVFENNKHGILKEKVDFIGNDLYGWWFSLEATDVNNDGFMDIVAGNIGENSKLKPTNSNPVNMYFGDFDNNSTLEHIITYFKNGSEFPISNKDEITKQLNYLNRNFLYYNDFAGKDIAQIFSKKTLSNSNKLTANDFKSTIFINNGDGSFSLKDLPIISQSSPIRTIQTLDYNDDTNVDLILLGNMSSVSPFFGTFDSNYGILLEGNGMGDFSYINQAKSGLKIKGDVVKILPLNNKKSDFIIAKNDKKLSFI</sequence>
<keyword evidence="1" id="KW-0732">Signal</keyword>
<gene>
    <name evidence="3" type="ORF">METZ01_LOCUS41675</name>
</gene>
<evidence type="ECO:0000259" key="2">
    <source>
        <dbReference type="Pfam" id="PF07593"/>
    </source>
</evidence>